<keyword evidence="1" id="KW-1133">Transmembrane helix</keyword>
<keyword evidence="1" id="KW-0472">Membrane</keyword>
<comment type="caution">
    <text evidence="2">The sequence shown here is derived from an EMBL/GenBank/DDBJ whole genome shotgun (WGS) entry which is preliminary data.</text>
</comment>
<keyword evidence="3" id="KW-1185">Reference proteome</keyword>
<dbReference type="Proteomes" id="UP001598201">
    <property type="component" value="Unassembled WGS sequence"/>
</dbReference>
<keyword evidence="1" id="KW-0812">Transmembrane</keyword>
<organism evidence="2 3">
    <name type="scientific">Rahnella sp. (strain Y9602)</name>
    <dbReference type="NCBI Taxonomy" id="2703885"/>
    <lineage>
        <taxon>Bacteria</taxon>
        <taxon>Pseudomonadati</taxon>
        <taxon>Pseudomonadota</taxon>
        <taxon>Gammaproteobacteria</taxon>
        <taxon>Enterobacterales</taxon>
        <taxon>Yersiniaceae</taxon>
        <taxon>Rahnella</taxon>
    </lineage>
</organism>
<name>A0ABW6CGX0_RAHSY</name>
<feature type="transmembrane region" description="Helical" evidence="1">
    <location>
        <begin position="35"/>
        <end position="57"/>
    </location>
</feature>
<gene>
    <name evidence="2" type="ORF">ACFPK4_26825</name>
</gene>
<evidence type="ECO:0000256" key="1">
    <source>
        <dbReference type="SAM" id="Phobius"/>
    </source>
</evidence>
<evidence type="ECO:0000313" key="3">
    <source>
        <dbReference type="Proteomes" id="UP001598201"/>
    </source>
</evidence>
<reference evidence="2 3" key="1">
    <citation type="submission" date="2024-09" db="EMBL/GenBank/DDBJ databases">
        <title>Genomes of Rahnella.</title>
        <authorList>
            <person name="Mnguni F.C."/>
            <person name="Shin G.Y."/>
            <person name="Coutinho T."/>
        </authorList>
    </citation>
    <scope>NUCLEOTIDE SEQUENCE [LARGE SCALE GENOMIC DNA]</scope>
    <source>
        <strain evidence="2 3">20WA0057</strain>
    </source>
</reference>
<evidence type="ECO:0000313" key="2">
    <source>
        <dbReference type="EMBL" id="MFD3227147.1"/>
    </source>
</evidence>
<protein>
    <submittedName>
        <fullName evidence="2">Uncharacterized protein</fullName>
    </submittedName>
</protein>
<dbReference type="RefSeq" id="WP_134706914.1">
    <property type="nucleotide sequence ID" value="NZ_JBHUCH010000037.1"/>
</dbReference>
<sequence>MNNLPVVAVLFLLGIIANCLSELLAYSATLTRQVLVFSTFTCLILSLVVLIASEVLAHRKARRKNREAKS</sequence>
<accession>A0ABW6CGX0</accession>
<dbReference type="EMBL" id="JBHUCJ010000152">
    <property type="protein sequence ID" value="MFD3227147.1"/>
    <property type="molecule type" value="Genomic_DNA"/>
</dbReference>
<proteinExistence type="predicted"/>